<proteinExistence type="predicted"/>
<keyword evidence="3" id="KW-1185">Reference proteome</keyword>
<evidence type="ECO:0000313" key="3">
    <source>
        <dbReference type="Proteomes" id="UP001054837"/>
    </source>
</evidence>
<evidence type="ECO:0000313" key="2">
    <source>
        <dbReference type="EMBL" id="GIX91956.1"/>
    </source>
</evidence>
<sequence>MDDLGHSKKWYQKCLFILKLVDDAVTQMSDQKNILFYHIGADHNNPVTCERADHNNPVTCKSKQVTRGRPGPLQKLVPKVPGSTKRYQGM</sequence>
<dbReference type="EMBL" id="BPLQ01002354">
    <property type="protein sequence ID" value="GIX91956.1"/>
    <property type="molecule type" value="Genomic_DNA"/>
</dbReference>
<evidence type="ECO:0000256" key="1">
    <source>
        <dbReference type="SAM" id="MobiDB-lite"/>
    </source>
</evidence>
<gene>
    <name evidence="2" type="ORF">CDAR_534631</name>
</gene>
<name>A0AAV4P6Z3_9ARAC</name>
<comment type="caution">
    <text evidence="2">The sequence shown here is derived from an EMBL/GenBank/DDBJ whole genome shotgun (WGS) entry which is preliminary data.</text>
</comment>
<protein>
    <submittedName>
        <fullName evidence="2">Uncharacterized protein</fullName>
    </submittedName>
</protein>
<feature type="region of interest" description="Disordered" evidence="1">
    <location>
        <begin position="58"/>
        <end position="90"/>
    </location>
</feature>
<accession>A0AAV4P6Z3</accession>
<reference evidence="2 3" key="1">
    <citation type="submission" date="2021-06" db="EMBL/GenBank/DDBJ databases">
        <title>Caerostris darwini draft genome.</title>
        <authorList>
            <person name="Kono N."/>
            <person name="Arakawa K."/>
        </authorList>
    </citation>
    <scope>NUCLEOTIDE SEQUENCE [LARGE SCALE GENOMIC DNA]</scope>
</reference>
<organism evidence="2 3">
    <name type="scientific">Caerostris darwini</name>
    <dbReference type="NCBI Taxonomy" id="1538125"/>
    <lineage>
        <taxon>Eukaryota</taxon>
        <taxon>Metazoa</taxon>
        <taxon>Ecdysozoa</taxon>
        <taxon>Arthropoda</taxon>
        <taxon>Chelicerata</taxon>
        <taxon>Arachnida</taxon>
        <taxon>Araneae</taxon>
        <taxon>Araneomorphae</taxon>
        <taxon>Entelegynae</taxon>
        <taxon>Araneoidea</taxon>
        <taxon>Araneidae</taxon>
        <taxon>Caerostris</taxon>
    </lineage>
</organism>
<dbReference type="AlphaFoldDB" id="A0AAV4P6Z3"/>
<dbReference type="Proteomes" id="UP001054837">
    <property type="component" value="Unassembled WGS sequence"/>
</dbReference>